<sequence length="265" mass="27281">MSQAGLISLERPDERSDRDRLSAATHSPSSSAQSLVISSNLRAALEYEERIRNAASQGPSGYGSIPASSEWGGGLPPPPRHKSRLKAAAPSSQTSPTGSISLPPSPVGPSRAADGSSGPSANPYINPVPRLSYLIRDEPPLVLNTSEPAADTRSIGQDSSDSQGTSSSRTVDEARMSPTSGSSGKGDGLRHLRGLSSLQKVEKMIGKSKKSLGMIAEGNLKLTSGRRGSDADMQGSGGRAAPGPERRKAASVLYAASAPNSPISA</sequence>
<dbReference type="RefSeq" id="XP_047779480.1">
    <property type="nucleotide sequence ID" value="XM_047926418.1"/>
</dbReference>
<feature type="compositionally biased region" description="Polar residues" evidence="1">
    <location>
        <begin position="24"/>
        <end position="36"/>
    </location>
</feature>
<reference evidence="2 3" key="1">
    <citation type="journal article" date="2021" name="Environ. Microbiol.">
        <title>Gene family expansions and transcriptome signatures uncover fungal adaptations to wood decay.</title>
        <authorList>
            <person name="Hage H."/>
            <person name="Miyauchi S."/>
            <person name="Viragh M."/>
            <person name="Drula E."/>
            <person name="Min B."/>
            <person name="Chaduli D."/>
            <person name="Navarro D."/>
            <person name="Favel A."/>
            <person name="Norest M."/>
            <person name="Lesage-Meessen L."/>
            <person name="Balint B."/>
            <person name="Merenyi Z."/>
            <person name="de Eugenio L."/>
            <person name="Morin E."/>
            <person name="Martinez A.T."/>
            <person name="Baldrian P."/>
            <person name="Stursova M."/>
            <person name="Martinez M.J."/>
            <person name="Novotny C."/>
            <person name="Magnuson J.K."/>
            <person name="Spatafora J.W."/>
            <person name="Maurice S."/>
            <person name="Pangilinan J."/>
            <person name="Andreopoulos W."/>
            <person name="LaButti K."/>
            <person name="Hundley H."/>
            <person name="Na H."/>
            <person name="Kuo A."/>
            <person name="Barry K."/>
            <person name="Lipzen A."/>
            <person name="Henrissat B."/>
            <person name="Riley R."/>
            <person name="Ahrendt S."/>
            <person name="Nagy L.G."/>
            <person name="Grigoriev I.V."/>
            <person name="Martin F."/>
            <person name="Rosso M.N."/>
        </authorList>
    </citation>
    <scope>NUCLEOTIDE SEQUENCE [LARGE SCALE GENOMIC DNA]</scope>
    <source>
        <strain evidence="2 3">CIRM-BRFM 1785</strain>
    </source>
</reference>
<evidence type="ECO:0000256" key="1">
    <source>
        <dbReference type="SAM" id="MobiDB-lite"/>
    </source>
</evidence>
<comment type="caution">
    <text evidence="2">The sequence shown here is derived from an EMBL/GenBank/DDBJ whole genome shotgun (WGS) entry which is preliminary data.</text>
</comment>
<feature type="compositionally biased region" description="Low complexity" evidence="1">
    <location>
        <begin position="153"/>
        <end position="169"/>
    </location>
</feature>
<name>A0ABQ8KIJ2_9APHY</name>
<dbReference type="EMBL" id="JADCUA010000009">
    <property type="protein sequence ID" value="KAH9837311.1"/>
    <property type="molecule type" value="Genomic_DNA"/>
</dbReference>
<protein>
    <submittedName>
        <fullName evidence="2">Uncharacterized protein</fullName>
    </submittedName>
</protein>
<keyword evidence="3" id="KW-1185">Reference proteome</keyword>
<gene>
    <name evidence="2" type="ORF">C8Q71DRAFT_834736</name>
</gene>
<organism evidence="2 3">
    <name type="scientific">Rhodofomes roseus</name>
    <dbReference type="NCBI Taxonomy" id="34475"/>
    <lineage>
        <taxon>Eukaryota</taxon>
        <taxon>Fungi</taxon>
        <taxon>Dikarya</taxon>
        <taxon>Basidiomycota</taxon>
        <taxon>Agaricomycotina</taxon>
        <taxon>Agaricomycetes</taxon>
        <taxon>Polyporales</taxon>
        <taxon>Rhodofomes</taxon>
    </lineage>
</organism>
<feature type="region of interest" description="Disordered" evidence="1">
    <location>
        <begin position="142"/>
        <end position="248"/>
    </location>
</feature>
<proteinExistence type="predicted"/>
<evidence type="ECO:0000313" key="3">
    <source>
        <dbReference type="Proteomes" id="UP000814176"/>
    </source>
</evidence>
<feature type="compositionally biased region" description="Basic and acidic residues" evidence="1">
    <location>
        <begin position="10"/>
        <end position="21"/>
    </location>
</feature>
<dbReference type="GeneID" id="72007150"/>
<feature type="region of interest" description="Disordered" evidence="1">
    <location>
        <begin position="54"/>
        <end position="127"/>
    </location>
</feature>
<evidence type="ECO:0000313" key="2">
    <source>
        <dbReference type="EMBL" id="KAH9837311.1"/>
    </source>
</evidence>
<feature type="non-terminal residue" evidence="2">
    <location>
        <position position="265"/>
    </location>
</feature>
<dbReference type="Proteomes" id="UP000814176">
    <property type="component" value="Unassembled WGS sequence"/>
</dbReference>
<feature type="compositionally biased region" description="Polar residues" evidence="1">
    <location>
        <begin position="90"/>
        <end position="102"/>
    </location>
</feature>
<feature type="region of interest" description="Disordered" evidence="1">
    <location>
        <begin position="1"/>
        <end position="36"/>
    </location>
</feature>
<accession>A0ABQ8KIJ2</accession>